<dbReference type="AlphaFoldDB" id="A0A3N4ZKP4"/>
<protein>
    <submittedName>
        <fullName evidence="1">Uncharacterized protein</fullName>
    </submittedName>
</protein>
<evidence type="ECO:0000313" key="2">
    <source>
        <dbReference type="Proteomes" id="UP000280726"/>
    </source>
</evidence>
<keyword evidence="2" id="KW-1185">Reference proteome</keyword>
<evidence type="ECO:0000313" key="1">
    <source>
        <dbReference type="EMBL" id="RPF26232.1"/>
    </source>
</evidence>
<dbReference type="RefSeq" id="WP_123914578.1">
    <property type="nucleotide sequence ID" value="NZ_RKRA01000001.1"/>
</dbReference>
<name>A0A3N4ZKP4_9MICO</name>
<reference evidence="1 2" key="1">
    <citation type="submission" date="2018-11" db="EMBL/GenBank/DDBJ databases">
        <title>Sequencing the genomes of 1000 actinobacteria strains.</title>
        <authorList>
            <person name="Klenk H.-P."/>
        </authorList>
    </citation>
    <scope>NUCLEOTIDE SEQUENCE [LARGE SCALE GENOMIC DNA]</scope>
    <source>
        <strain evidence="1 2">DSM 14418</strain>
    </source>
</reference>
<accession>A0A3N4ZKP4</accession>
<proteinExistence type="predicted"/>
<dbReference type="EMBL" id="RKRA01000001">
    <property type="protein sequence ID" value="RPF26232.1"/>
    <property type="molecule type" value="Genomic_DNA"/>
</dbReference>
<dbReference type="Proteomes" id="UP000280726">
    <property type="component" value="Unassembled WGS sequence"/>
</dbReference>
<comment type="caution">
    <text evidence="1">The sequence shown here is derived from an EMBL/GenBank/DDBJ whole genome shotgun (WGS) entry which is preliminary data.</text>
</comment>
<sequence>MSRTLTIVVLSALLVASALNQLKLRRWERLTGRWDRWAVLPHFAFFAPEPGHAGTHLVLRDRGENGWTGWHEVPLSPRTRWRFVWNPARYERKAVQDLLSGIARDAQEIDDPHALTLTSCYLGLAAWADAQPPAVPGATERQFAVLQTVGHGGDRDLRPAILSRPLRRA</sequence>
<dbReference type="OrthoDB" id="8565707at2"/>
<organism evidence="1 2">
    <name type="scientific">Georgenia muralis</name>
    <dbReference type="NCBI Taxonomy" id="154117"/>
    <lineage>
        <taxon>Bacteria</taxon>
        <taxon>Bacillati</taxon>
        <taxon>Actinomycetota</taxon>
        <taxon>Actinomycetes</taxon>
        <taxon>Micrococcales</taxon>
        <taxon>Bogoriellaceae</taxon>
        <taxon>Georgenia</taxon>
    </lineage>
</organism>
<gene>
    <name evidence="1" type="ORF">EDD32_0664</name>
</gene>